<dbReference type="OrthoDB" id="4831122at2759"/>
<evidence type="ECO:0000313" key="4">
    <source>
        <dbReference type="Proteomes" id="UP000006039"/>
    </source>
</evidence>
<accession>J3PE80</accession>
<proteinExistence type="predicted"/>
<dbReference type="eggNOG" id="ENOG502SHR0">
    <property type="taxonomic scope" value="Eukaryota"/>
</dbReference>
<keyword evidence="4" id="KW-1185">Reference proteome</keyword>
<evidence type="ECO:0000313" key="3">
    <source>
        <dbReference type="EnsemblFungi" id="EJT70780"/>
    </source>
</evidence>
<evidence type="ECO:0000313" key="2">
    <source>
        <dbReference type="EMBL" id="EJT70780.1"/>
    </source>
</evidence>
<dbReference type="RefSeq" id="XP_009227958.1">
    <property type="nucleotide sequence ID" value="XM_009229694.1"/>
</dbReference>
<dbReference type="EMBL" id="GL385401">
    <property type="protein sequence ID" value="EJT70780.1"/>
    <property type="molecule type" value="Genomic_DNA"/>
</dbReference>
<reference evidence="3" key="4">
    <citation type="journal article" date="2015" name="G3 (Bethesda)">
        <title>Genome sequences of three phytopathogenic species of the Magnaporthaceae family of fungi.</title>
        <authorList>
            <person name="Okagaki L.H."/>
            <person name="Nunes C.C."/>
            <person name="Sailsbery J."/>
            <person name="Clay B."/>
            <person name="Brown D."/>
            <person name="John T."/>
            <person name="Oh Y."/>
            <person name="Young N."/>
            <person name="Fitzgerald M."/>
            <person name="Haas B.J."/>
            <person name="Zeng Q."/>
            <person name="Young S."/>
            <person name="Adiconis X."/>
            <person name="Fan L."/>
            <person name="Levin J.Z."/>
            <person name="Mitchell T.K."/>
            <person name="Okubara P.A."/>
            <person name="Farman M.L."/>
            <person name="Kohn L.M."/>
            <person name="Birren B."/>
            <person name="Ma L.-J."/>
            <person name="Dean R.A."/>
        </authorList>
    </citation>
    <scope>NUCLEOTIDE SEQUENCE</scope>
    <source>
        <strain evidence="3">R3-111a-1</strain>
    </source>
</reference>
<gene>
    <name evidence="3" type="primary">20352261</name>
    <name evidence="2" type="ORF">GGTG_11803</name>
</gene>
<reference evidence="3" key="5">
    <citation type="submission" date="2018-04" db="UniProtKB">
        <authorList>
            <consortium name="EnsemblFungi"/>
        </authorList>
    </citation>
    <scope>IDENTIFICATION</scope>
    <source>
        <strain evidence="3">R3-111a-1</strain>
    </source>
</reference>
<dbReference type="AlphaFoldDB" id="J3PE80"/>
<dbReference type="Proteomes" id="UP000006039">
    <property type="component" value="Unassembled WGS sequence"/>
</dbReference>
<protein>
    <submittedName>
        <fullName evidence="2 3">Uncharacterized protein</fullName>
    </submittedName>
</protein>
<dbReference type="HOGENOM" id="CLU_084275_1_0_1"/>
<feature type="chain" id="PRO_5015095283" evidence="1">
    <location>
        <begin position="23"/>
        <end position="258"/>
    </location>
</feature>
<reference evidence="2" key="3">
    <citation type="submission" date="2010-09" db="EMBL/GenBank/DDBJ databases">
        <title>Annotation of Gaeumannomyces graminis var. tritici R3-111a-1.</title>
        <authorList>
            <consortium name="The Broad Institute Genome Sequencing Platform"/>
            <person name="Ma L.-J."/>
            <person name="Dead R."/>
            <person name="Young S.K."/>
            <person name="Zeng Q."/>
            <person name="Gargeya S."/>
            <person name="Fitzgerald M."/>
            <person name="Haas B."/>
            <person name="Abouelleil A."/>
            <person name="Alvarado L."/>
            <person name="Arachchi H.M."/>
            <person name="Berlin A."/>
            <person name="Brown A."/>
            <person name="Chapman S.B."/>
            <person name="Chen Z."/>
            <person name="Dunbar C."/>
            <person name="Freedman E."/>
            <person name="Gearin G."/>
            <person name="Gellesch M."/>
            <person name="Goldberg J."/>
            <person name="Griggs A."/>
            <person name="Gujja S."/>
            <person name="Heiman D."/>
            <person name="Howarth C."/>
            <person name="Larson L."/>
            <person name="Lui A."/>
            <person name="MacDonald P.J.P."/>
            <person name="Mehta T."/>
            <person name="Montmayeur A."/>
            <person name="Murphy C."/>
            <person name="Neiman D."/>
            <person name="Pearson M."/>
            <person name="Priest M."/>
            <person name="Roberts A."/>
            <person name="Saif S."/>
            <person name="Shea T."/>
            <person name="Shenoy N."/>
            <person name="Sisk P."/>
            <person name="Stolte C."/>
            <person name="Sykes S."/>
            <person name="Yandava C."/>
            <person name="Wortman J."/>
            <person name="Nusbaum C."/>
            <person name="Birren B."/>
        </authorList>
    </citation>
    <scope>NUCLEOTIDE SEQUENCE</scope>
    <source>
        <strain evidence="2">R3-111a-1</strain>
    </source>
</reference>
<evidence type="ECO:0000256" key="1">
    <source>
        <dbReference type="SAM" id="SignalP"/>
    </source>
</evidence>
<sequence length="258" mass="28281">MKSFSLFALTLAAVAIAAPTTANEPATQLNAGEYILVNGDHHEVINETRLNEYLEKEGILREPPPVDAEWLKFTPDAEALANLTKLEARQASCQHTVSIIQDKKQRFTDWDVQMSSVVIGAGRSGIQFTVDNGWSVSNAVTVSAGLDLGVVKERVGATLGINYSKTWTSSFTERYTITVNEGEAGVWTSQPWTNRVYGRTFRGCPGSLVQTGTWMADSREDGQYFGHKWVSGYISACIKKVPRGRGGLTRCHGSGEFK</sequence>
<organism evidence="2">
    <name type="scientific">Gaeumannomyces tritici (strain R3-111a-1)</name>
    <name type="common">Wheat and barley take-all root rot fungus</name>
    <name type="synonym">Gaeumannomyces graminis var. tritici</name>
    <dbReference type="NCBI Taxonomy" id="644352"/>
    <lineage>
        <taxon>Eukaryota</taxon>
        <taxon>Fungi</taxon>
        <taxon>Dikarya</taxon>
        <taxon>Ascomycota</taxon>
        <taxon>Pezizomycotina</taxon>
        <taxon>Sordariomycetes</taxon>
        <taxon>Sordariomycetidae</taxon>
        <taxon>Magnaporthales</taxon>
        <taxon>Magnaporthaceae</taxon>
        <taxon>Gaeumannomyces</taxon>
    </lineage>
</organism>
<feature type="signal peptide" evidence="1">
    <location>
        <begin position="1"/>
        <end position="22"/>
    </location>
</feature>
<dbReference type="VEuPathDB" id="FungiDB:GGTG_11803"/>
<dbReference type="EnsemblFungi" id="EJT70780">
    <property type="protein sequence ID" value="EJT70780"/>
    <property type="gene ID" value="GGTG_11803"/>
</dbReference>
<dbReference type="GeneID" id="20352261"/>
<keyword evidence="1" id="KW-0732">Signal</keyword>
<reference evidence="2" key="2">
    <citation type="submission" date="2010-07" db="EMBL/GenBank/DDBJ databases">
        <authorList>
            <consortium name="The Broad Institute Genome Sequencing Platform"/>
            <consortium name="Broad Institute Genome Sequencing Center for Infectious Disease"/>
            <person name="Ma L.-J."/>
            <person name="Dead R."/>
            <person name="Young S."/>
            <person name="Zeng Q."/>
            <person name="Koehrsen M."/>
            <person name="Alvarado L."/>
            <person name="Berlin A."/>
            <person name="Chapman S.B."/>
            <person name="Chen Z."/>
            <person name="Freedman E."/>
            <person name="Gellesch M."/>
            <person name="Goldberg J."/>
            <person name="Griggs A."/>
            <person name="Gujja S."/>
            <person name="Heilman E.R."/>
            <person name="Heiman D."/>
            <person name="Hepburn T."/>
            <person name="Howarth C."/>
            <person name="Jen D."/>
            <person name="Larson L."/>
            <person name="Mehta T."/>
            <person name="Neiman D."/>
            <person name="Pearson M."/>
            <person name="Roberts A."/>
            <person name="Saif S."/>
            <person name="Shea T."/>
            <person name="Shenoy N."/>
            <person name="Sisk P."/>
            <person name="Stolte C."/>
            <person name="Sykes S."/>
            <person name="Walk T."/>
            <person name="White J."/>
            <person name="Yandava C."/>
            <person name="Haas B."/>
            <person name="Nusbaum C."/>
            <person name="Birren B."/>
        </authorList>
    </citation>
    <scope>NUCLEOTIDE SEQUENCE</scope>
    <source>
        <strain evidence="2">R3-111a-1</strain>
    </source>
</reference>
<reference evidence="4" key="1">
    <citation type="submission" date="2010-07" db="EMBL/GenBank/DDBJ databases">
        <title>The genome sequence of Gaeumannomyces graminis var. tritici strain R3-111a-1.</title>
        <authorList>
            <consortium name="The Broad Institute Genome Sequencing Platform"/>
            <person name="Ma L.-J."/>
            <person name="Dead R."/>
            <person name="Young S."/>
            <person name="Zeng Q."/>
            <person name="Koehrsen M."/>
            <person name="Alvarado L."/>
            <person name="Berlin A."/>
            <person name="Chapman S.B."/>
            <person name="Chen Z."/>
            <person name="Freedman E."/>
            <person name="Gellesch M."/>
            <person name="Goldberg J."/>
            <person name="Griggs A."/>
            <person name="Gujja S."/>
            <person name="Heilman E.R."/>
            <person name="Heiman D."/>
            <person name="Hepburn T."/>
            <person name="Howarth C."/>
            <person name="Jen D."/>
            <person name="Larson L."/>
            <person name="Mehta T."/>
            <person name="Neiman D."/>
            <person name="Pearson M."/>
            <person name="Roberts A."/>
            <person name="Saif S."/>
            <person name="Shea T."/>
            <person name="Shenoy N."/>
            <person name="Sisk P."/>
            <person name="Stolte C."/>
            <person name="Sykes S."/>
            <person name="Walk T."/>
            <person name="White J."/>
            <person name="Yandava C."/>
            <person name="Haas B."/>
            <person name="Nusbaum C."/>
            <person name="Birren B."/>
        </authorList>
    </citation>
    <scope>NUCLEOTIDE SEQUENCE [LARGE SCALE GENOMIC DNA]</scope>
    <source>
        <strain evidence="4">R3-111a-1</strain>
    </source>
</reference>
<name>J3PE80_GAET3</name>